<evidence type="ECO:0000256" key="8">
    <source>
        <dbReference type="SAM" id="MobiDB-lite"/>
    </source>
</evidence>
<dbReference type="InterPro" id="IPR041247">
    <property type="entry name" value="Rad52_fam"/>
</dbReference>
<feature type="region of interest" description="Disordered" evidence="8">
    <location>
        <begin position="402"/>
        <end position="456"/>
    </location>
</feature>
<keyword evidence="6" id="KW-0233">DNA recombination</keyword>
<accession>A0AAJ5Z5V5</accession>
<keyword evidence="11" id="KW-1185">Reference proteome</keyword>
<evidence type="ECO:0000256" key="4">
    <source>
        <dbReference type="ARBA" id="ARBA00022763"/>
    </source>
</evidence>
<evidence type="ECO:0000256" key="2">
    <source>
        <dbReference type="ARBA" id="ARBA00006638"/>
    </source>
</evidence>
<keyword evidence="7" id="KW-0234">DNA repair</keyword>
<dbReference type="GO" id="GO:0045002">
    <property type="term" value="P:double-strand break repair via single-strand annealing"/>
    <property type="evidence" value="ECO:0007669"/>
    <property type="project" value="TreeGrafter"/>
</dbReference>
<dbReference type="GO" id="GO:0006312">
    <property type="term" value="P:mitotic recombination"/>
    <property type="evidence" value="ECO:0007669"/>
    <property type="project" value="TreeGrafter"/>
</dbReference>
<evidence type="ECO:0000256" key="1">
    <source>
        <dbReference type="ARBA" id="ARBA00004308"/>
    </source>
</evidence>
<dbReference type="InterPro" id="IPR010908">
    <property type="entry name" value="Longin_dom"/>
</dbReference>
<dbReference type="CDD" id="cd15866">
    <property type="entry name" value="R-SNARE_SEC22"/>
    <property type="match status" value="1"/>
</dbReference>
<dbReference type="InterPro" id="IPR011012">
    <property type="entry name" value="Longin-like_dom_sf"/>
</dbReference>
<dbReference type="GO" id="GO:0012505">
    <property type="term" value="C:endomembrane system"/>
    <property type="evidence" value="ECO:0007669"/>
    <property type="project" value="UniProtKB-SubCell"/>
</dbReference>
<dbReference type="GO" id="GO:0000724">
    <property type="term" value="P:double-strand break repair via homologous recombination"/>
    <property type="evidence" value="ECO:0007669"/>
    <property type="project" value="TreeGrafter"/>
</dbReference>
<dbReference type="Pfam" id="PF13774">
    <property type="entry name" value="Longin"/>
    <property type="match status" value="1"/>
</dbReference>
<comment type="similarity">
    <text evidence="3">Belongs to the synaptobrevin family.</text>
</comment>
<comment type="similarity">
    <text evidence="2">Belongs to the RAD52 family.</text>
</comment>
<dbReference type="EMBL" id="CP119922">
    <property type="protein sequence ID" value="WFD17418.1"/>
    <property type="molecule type" value="Genomic_DNA"/>
</dbReference>
<evidence type="ECO:0000256" key="5">
    <source>
        <dbReference type="ARBA" id="ARBA00023136"/>
    </source>
</evidence>
<dbReference type="Gene3D" id="3.30.450.50">
    <property type="entry name" value="Longin domain"/>
    <property type="match status" value="1"/>
</dbReference>
<dbReference type="GO" id="GO:0003697">
    <property type="term" value="F:single-stranded DNA binding"/>
    <property type="evidence" value="ECO:0007669"/>
    <property type="project" value="UniProtKB-ARBA"/>
</dbReference>
<evidence type="ECO:0000256" key="7">
    <source>
        <dbReference type="ARBA" id="ARBA00023204"/>
    </source>
</evidence>
<dbReference type="Gene3D" id="1.20.5.110">
    <property type="match status" value="1"/>
</dbReference>
<dbReference type="SUPFAM" id="SSF54768">
    <property type="entry name" value="dsRNA-binding domain-like"/>
    <property type="match status" value="1"/>
</dbReference>
<proteinExistence type="inferred from homology"/>
<dbReference type="GO" id="GO:0005634">
    <property type="term" value="C:nucleus"/>
    <property type="evidence" value="ECO:0007669"/>
    <property type="project" value="TreeGrafter"/>
</dbReference>
<dbReference type="CDD" id="cd14824">
    <property type="entry name" value="Longin"/>
    <property type="match status" value="1"/>
</dbReference>
<dbReference type="InterPro" id="IPR007232">
    <property type="entry name" value="Rad52_Rad59_Rad22"/>
</dbReference>
<evidence type="ECO:0000313" key="10">
    <source>
        <dbReference type="EMBL" id="WFD17418.1"/>
    </source>
</evidence>
<keyword evidence="10" id="KW-0675">Receptor</keyword>
<dbReference type="SUPFAM" id="SSF64356">
    <property type="entry name" value="SNARE-like"/>
    <property type="match status" value="1"/>
</dbReference>
<gene>
    <name evidence="10" type="primary">SEC22</name>
    <name evidence="10" type="ORF">MARU1_003472</name>
</gene>
<dbReference type="Pfam" id="PF00957">
    <property type="entry name" value="Synaptobrevin"/>
    <property type="match status" value="1"/>
</dbReference>
<protein>
    <submittedName>
        <fullName evidence="10">SNAP receptor</fullName>
    </submittedName>
</protein>
<dbReference type="SUPFAM" id="SSF58038">
    <property type="entry name" value="SNARE fusion complex"/>
    <property type="match status" value="1"/>
</dbReference>
<dbReference type="PANTHER" id="PTHR12132">
    <property type="entry name" value="DNA REPAIR AND RECOMBINATION PROTEIN RAD52, RAD59"/>
    <property type="match status" value="1"/>
</dbReference>
<comment type="subcellular location">
    <subcellularLocation>
        <location evidence="1">Endomembrane system</location>
    </subcellularLocation>
</comment>
<dbReference type="SMART" id="SM01270">
    <property type="entry name" value="Longin"/>
    <property type="match status" value="1"/>
</dbReference>
<dbReference type="PANTHER" id="PTHR12132:SF1">
    <property type="entry name" value="DNA REPAIR PROTEIN RAD52 HOMOLOG"/>
    <property type="match status" value="1"/>
</dbReference>
<evidence type="ECO:0000256" key="6">
    <source>
        <dbReference type="ARBA" id="ARBA00023172"/>
    </source>
</evidence>
<keyword evidence="5" id="KW-0472">Membrane</keyword>
<dbReference type="Proteomes" id="UP001217582">
    <property type="component" value="Chromosome 7"/>
</dbReference>
<evidence type="ECO:0000256" key="3">
    <source>
        <dbReference type="ARBA" id="ARBA00008025"/>
    </source>
</evidence>
<keyword evidence="4" id="KW-0227">DNA damage</keyword>
<dbReference type="InterPro" id="IPR042855">
    <property type="entry name" value="V_SNARE_CC"/>
</dbReference>
<reference evidence="10 11" key="1">
    <citation type="submission" date="2023-03" db="EMBL/GenBank/DDBJ databases">
        <title>Mating type loci evolution in Malassezia.</title>
        <authorList>
            <person name="Coelho M.A."/>
        </authorList>
    </citation>
    <scope>NUCLEOTIDE SEQUENCE [LARGE SCALE GENOMIC DNA]</scope>
    <source>
        <strain evidence="10 11">CBS 13387</strain>
    </source>
</reference>
<dbReference type="InterPro" id="IPR042525">
    <property type="entry name" value="Rad52_Rad59_Rad22_sf"/>
</dbReference>
<dbReference type="AlphaFoldDB" id="A0AAJ5Z5V5"/>
<name>A0AAJ5Z5V5_9BASI</name>
<dbReference type="Gene3D" id="3.30.390.80">
    <property type="entry name" value="DNA repair protein Rad52/59/22"/>
    <property type="match status" value="1"/>
</dbReference>
<sequence>MVLSTHIARVSDSLPLAQSVDDVQGPDLTQYKQQAKLIFRKLTPSSETRCSIDSGPMSLHYLVHPPPSDPSSVVYLTITEASYPRKLAFSYLDELAREFEMSYGRQILQRTLRPYAFVAFDTFMQRTKRLYADSRTAESTAGSHLDKLNEDLQDVQKIMTKNMEDLLWRGDSLDHMSTLSSSLRDESLKYRRAARKINVDAMIRKYAPYAYVGSMARVESYTRGATRVLRSLMDDDRASKGGGEDEGTKLSRWSATRLAEMQAVLNQRLGPEFLSQRPGPGGGGRKLTYIEGWRVVDLANEVFGFNGWSTSVRSLEVDFLDVQAETGRCQCGVSAIVRITLQDGAYHEDVGYGHAEGVRGKHAALEKCKKEAITDSIKRGLKTFGRLLGNCLYDQHYTTQLARMSTPARPPLQPRDLYRGHSTKRPPPDEGPTRPPPKAAPTKEPPSDDLWNDDSEAATMALELELEDDMLLRQSQIAQELDENV</sequence>
<dbReference type="FunFam" id="3.30.390.80:FF:000001">
    <property type="entry name" value="DNA repair protein RAD52 homolog"/>
    <property type="match status" value="1"/>
</dbReference>
<organism evidence="10 11">
    <name type="scientific">Malassezia arunalokei</name>
    <dbReference type="NCBI Taxonomy" id="1514897"/>
    <lineage>
        <taxon>Eukaryota</taxon>
        <taxon>Fungi</taxon>
        <taxon>Dikarya</taxon>
        <taxon>Basidiomycota</taxon>
        <taxon>Ustilaginomycotina</taxon>
        <taxon>Malasseziomycetes</taxon>
        <taxon>Malasseziales</taxon>
        <taxon>Malasseziaceae</taxon>
        <taxon>Malassezia</taxon>
    </lineage>
</organism>
<evidence type="ECO:0000313" key="11">
    <source>
        <dbReference type="Proteomes" id="UP001217582"/>
    </source>
</evidence>
<evidence type="ECO:0000259" key="9">
    <source>
        <dbReference type="SMART" id="SM01270"/>
    </source>
</evidence>
<feature type="domain" description="Longin" evidence="9">
    <location>
        <begin position="34"/>
        <end position="123"/>
    </location>
</feature>
<dbReference type="Pfam" id="PF04098">
    <property type="entry name" value="Rad52_Rad22"/>
    <property type="match status" value="1"/>
</dbReference>